<feature type="signal peptide" evidence="2">
    <location>
        <begin position="1"/>
        <end position="28"/>
    </location>
</feature>
<evidence type="ECO:0000256" key="2">
    <source>
        <dbReference type="SAM" id="SignalP"/>
    </source>
</evidence>
<dbReference type="SUPFAM" id="SSF53850">
    <property type="entry name" value="Periplasmic binding protein-like II"/>
    <property type="match status" value="1"/>
</dbReference>
<protein>
    <submittedName>
        <fullName evidence="3">Uncharacterized protein</fullName>
    </submittedName>
</protein>
<dbReference type="PROSITE" id="PS51257">
    <property type="entry name" value="PROKAR_LIPOPROTEIN"/>
    <property type="match status" value="1"/>
</dbReference>
<dbReference type="OrthoDB" id="8673316at2"/>
<sequence length="365" mass="40390">MPAKTDRSSVRRWCLILCLLVLSASACALEDVREFGVENASRTLLVRGTTDIEAFAPVMLAFLETSVDTRIRYEQWGSNALFEKTDNQCRQSEAGADVVISSAIDQQVKLVNDGCAQAHRSVYTRRLPEHAIWRDELFGITLEPAVLVYNREQLSEDEVPLSRFDLIDRLRPNDSRFAGRVATYDIEKSGLGYLFAFADAQQASTFGALLEAFGRTGAVATCCSAELIDAVAEGRFLVAYNVLGSYALARAATDSRIGIVAPQDYTLTLSRGAMIPKGTRQIEIARAFLDFLLSDNGRAVLSQSHLIATFDDSDTADFPSLEGAIPVLRPIPLSPTLLVGLDQMKRELFIRQWREKMVLLPDENE</sequence>
<dbReference type="EMBL" id="CP018632">
    <property type="protein sequence ID" value="ASJ71306.1"/>
    <property type="molecule type" value="Genomic_DNA"/>
</dbReference>
<keyword evidence="4" id="KW-1185">Reference proteome</keyword>
<reference evidence="3 4" key="1">
    <citation type="submission" date="2016-12" db="EMBL/GenBank/DDBJ databases">
        <authorList>
            <person name="Song W.-J."/>
            <person name="Kurnit D.M."/>
        </authorList>
    </citation>
    <scope>NUCLEOTIDE SEQUENCE [LARGE SCALE GENOMIC DNA]</scope>
    <source>
        <strain evidence="3 4">IMCC3135</strain>
    </source>
</reference>
<dbReference type="RefSeq" id="WP_088916761.1">
    <property type="nucleotide sequence ID" value="NZ_CP018632.1"/>
</dbReference>
<dbReference type="GO" id="GO:0030288">
    <property type="term" value="C:outer membrane-bounded periplasmic space"/>
    <property type="evidence" value="ECO:0007669"/>
    <property type="project" value="TreeGrafter"/>
</dbReference>
<organism evidence="3 4">
    <name type="scientific">Granulosicoccus antarcticus IMCC3135</name>
    <dbReference type="NCBI Taxonomy" id="1192854"/>
    <lineage>
        <taxon>Bacteria</taxon>
        <taxon>Pseudomonadati</taxon>
        <taxon>Pseudomonadota</taxon>
        <taxon>Gammaproteobacteria</taxon>
        <taxon>Chromatiales</taxon>
        <taxon>Granulosicoccaceae</taxon>
        <taxon>Granulosicoccus</taxon>
    </lineage>
</organism>
<keyword evidence="1 2" id="KW-0732">Signal</keyword>
<evidence type="ECO:0000313" key="3">
    <source>
        <dbReference type="EMBL" id="ASJ71306.1"/>
    </source>
</evidence>
<evidence type="ECO:0000313" key="4">
    <source>
        <dbReference type="Proteomes" id="UP000250079"/>
    </source>
</evidence>
<dbReference type="KEGG" id="gai:IMCC3135_05970"/>
<dbReference type="PANTHER" id="PTHR30006:SF25">
    <property type="entry name" value="PHOSPHOGLYCERATE TRANSPORT REGULATORY PROTEIN PGTC"/>
    <property type="match status" value="1"/>
</dbReference>
<accession>A0A2Z2NIY2</accession>
<dbReference type="Proteomes" id="UP000250079">
    <property type="component" value="Chromosome"/>
</dbReference>
<dbReference type="Pfam" id="PF13343">
    <property type="entry name" value="SBP_bac_6"/>
    <property type="match status" value="1"/>
</dbReference>
<dbReference type="PANTHER" id="PTHR30006">
    <property type="entry name" value="THIAMINE-BINDING PERIPLASMIC PROTEIN-RELATED"/>
    <property type="match status" value="1"/>
</dbReference>
<gene>
    <name evidence="3" type="ORF">IMCC3135_05970</name>
</gene>
<dbReference type="AlphaFoldDB" id="A0A2Z2NIY2"/>
<feature type="chain" id="PRO_5016310120" evidence="2">
    <location>
        <begin position="29"/>
        <end position="365"/>
    </location>
</feature>
<evidence type="ECO:0000256" key="1">
    <source>
        <dbReference type="ARBA" id="ARBA00022729"/>
    </source>
</evidence>
<name>A0A2Z2NIY2_9GAMM</name>
<proteinExistence type="predicted"/>
<dbReference type="Gene3D" id="3.40.190.10">
    <property type="entry name" value="Periplasmic binding protein-like II"/>
    <property type="match status" value="2"/>
</dbReference>